<evidence type="ECO:0000259" key="3">
    <source>
        <dbReference type="Pfam" id="PF02826"/>
    </source>
</evidence>
<dbReference type="InterPro" id="IPR029752">
    <property type="entry name" value="D-isomer_DH_CS1"/>
</dbReference>
<name>A0A158KI22_9BURK</name>
<dbReference type="RefSeq" id="WP_061150068.1">
    <property type="nucleotide sequence ID" value="NZ_FCOM02000035.1"/>
</dbReference>
<accession>A0A158KI22</accession>
<dbReference type="PANTHER" id="PTHR43333">
    <property type="entry name" value="2-HACID_DH_C DOMAIN-CONTAINING PROTEIN"/>
    <property type="match status" value="1"/>
</dbReference>
<keyword evidence="1" id="KW-0560">Oxidoreductase</keyword>
<dbReference type="AlphaFoldDB" id="A0A158KI22"/>
<evidence type="ECO:0000313" key="4">
    <source>
        <dbReference type="EMBL" id="SAL80788.1"/>
    </source>
</evidence>
<dbReference type="InterPro" id="IPR036291">
    <property type="entry name" value="NAD(P)-bd_dom_sf"/>
</dbReference>
<dbReference type="EMBL" id="FCOM02000035">
    <property type="protein sequence ID" value="SAL80788.1"/>
    <property type="molecule type" value="Genomic_DNA"/>
</dbReference>
<evidence type="ECO:0000256" key="1">
    <source>
        <dbReference type="ARBA" id="ARBA00023002"/>
    </source>
</evidence>
<dbReference type="InterPro" id="IPR006140">
    <property type="entry name" value="D-isomer_DH_NAD-bd"/>
</dbReference>
<gene>
    <name evidence="4" type="ORF">AWB74_05788</name>
</gene>
<reference evidence="4" key="1">
    <citation type="submission" date="2016-01" db="EMBL/GenBank/DDBJ databases">
        <authorList>
            <person name="Peeters C."/>
        </authorList>
    </citation>
    <scope>NUCLEOTIDE SEQUENCE [LARGE SCALE GENOMIC DNA]</scope>
    <source>
        <strain evidence="4">LMG 29317</strain>
    </source>
</reference>
<dbReference type="PANTHER" id="PTHR43333:SF1">
    <property type="entry name" value="D-ISOMER SPECIFIC 2-HYDROXYACID DEHYDROGENASE NAD-BINDING DOMAIN-CONTAINING PROTEIN"/>
    <property type="match status" value="1"/>
</dbReference>
<evidence type="ECO:0000313" key="5">
    <source>
        <dbReference type="Proteomes" id="UP000055019"/>
    </source>
</evidence>
<keyword evidence="2" id="KW-0520">NAD</keyword>
<proteinExistence type="predicted"/>
<dbReference type="GO" id="GO:0016616">
    <property type="term" value="F:oxidoreductase activity, acting on the CH-OH group of donors, NAD or NADP as acceptor"/>
    <property type="evidence" value="ECO:0007669"/>
    <property type="project" value="UniProtKB-ARBA"/>
</dbReference>
<protein>
    <submittedName>
        <fullName evidence="4">2-hydroxyacid dehydrogenase</fullName>
    </submittedName>
</protein>
<keyword evidence="5" id="KW-1185">Reference proteome</keyword>
<dbReference type="OrthoDB" id="9787219at2"/>
<dbReference type="PROSITE" id="PS00065">
    <property type="entry name" value="D_2_HYDROXYACID_DH_1"/>
    <property type="match status" value="1"/>
</dbReference>
<dbReference type="SUPFAM" id="SSF51735">
    <property type="entry name" value="NAD(P)-binding Rossmann-fold domains"/>
    <property type="match status" value="1"/>
</dbReference>
<feature type="domain" description="D-isomer specific 2-hydroxyacid dehydrogenase NAD-binding" evidence="3">
    <location>
        <begin position="108"/>
        <end position="278"/>
    </location>
</feature>
<comment type="caution">
    <text evidence="4">The sequence shown here is derived from an EMBL/GenBank/DDBJ whole genome shotgun (WGS) entry which is preliminary data.</text>
</comment>
<sequence>MKILVAMTGKDPDLWLPLLRGALPDAEIRSWADGDDLPADYALVWKPAPEVLTGRVHLKAIVNMGAGVDAMLDLHCSHPGAIPEGVPIYRLEDAGMAIQMVEYATYATLRHFRSFDEYEFQRRERLWQPLSPRVASDVVVGVMGLGSLGAAVASRLALLGMEVRGYSRSHKSIDGVLSFSGTEQFESFLHGVHVLINLLPNTADTRNVLGKGTFSLLGRGAYIVNLARGVHLVENDLLDAIHTGQVAGAMLDVFREEPLPASHPFWDEHRITITPHISAQTMPGESVRQVAEKIRAIEDARVPTGRVDLCRGY</sequence>
<dbReference type="CDD" id="cd12164">
    <property type="entry name" value="GDH_like_2"/>
    <property type="match status" value="1"/>
</dbReference>
<dbReference type="Proteomes" id="UP000055019">
    <property type="component" value="Unassembled WGS sequence"/>
</dbReference>
<dbReference type="GO" id="GO:0051287">
    <property type="term" value="F:NAD binding"/>
    <property type="evidence" value="ECO:0007669"/>
    <property type="project" value="InterPro"/>
</dbReference>
<dbReference type="Pfam" id="PF02826">
    <property type="entry name" value="2-Hacid_dh_C"/>
    <property type="match status" value="1"/>
</dbReference>
<evidence type="ECO:0000256" key="2">
    <source>
        <dbReference type="ARBA" id="ARBA00023027"/>
    </source>
</evidence>
<dbReference type="Gene3D" id="3.40.50.720">
    <property type="entry name" value="NAD(P)-binding Rossmann-like Domain"/>
    <property type="match status" value="2"/>
</dbReference>
<organism evidence="4 5">
    <name type="scientific">Caballeronia arvi</name>
    <dbReference type="NCBI Taxonomy" id="1777135"/>
    <lineage>
        <taxon>Bacteria</taxon>
        <taxon>Pseudomonadati</taxon>
        <taxon>Pseudomonadota</taxon>
        <taxon>Betaproteobacteria</taxon>
        <taxon>Burkholderiales</taxon>
        <taxon>Burkholderiaceae</taxon>
        <taxon>Caballeronia</taxon>
    </lineage>
</organism>